<evidence type="ECO:0000313" key="2">
    <source>
        <dbReference type="Proteomes" id="UP000240206"/>
    </source>
</evidence>
<gene>
    <name evidence="1" type="ORF">C7K08_07945</name>
</gene>
<proteinExistence type="predicted"/>
<sequence>MRQHPIPPVNEPLQFRAIGIVRGTYCPASTDVLTRGNLTTADGSAIDAVLLGRVLSLVKRHLNLEQEHLWVVYPRSRDDQKLHLQVVGVWEPSTLASDGEDLADSLPEGDGFFSVRGELIYTKPETGDLVIKIRQLPRADGSRPQPFKLQLKGNIPLEHLRHFLDLRVRLQGELLQIEHWEVIAPMPQRSDRRGGAAKKRPRR</sequence>
<dbReference type="EMBL" id="PXVC01000031">
    <property type="protein sequence ID" value="PSI01459.1"/>
    <property type="molecule type" value="Genomic_DNA"/>
</dbReference>
<protein>
    <submittedName>
        <fullName evidence="1">Uncharacterized protein</fullName>
    </submittedName>
</protein>
<organism evidence="1 2">
    <name type="scientific">Synechococcus lacustris str. Tous</name>
    <dbReference type="NCBI Taxonomy" id="1910958"/>
    <lineage>
        <taxon>Bacteria</taxon>
        <taxon>Bacillati</taxon>
        <taxon>Cyanobacteriota</taxon>
        <taxon>Cyanophyceae</taxon>
        <taxon>Synechococcales</taxon>
        <taxon>Synechococcaceae</taxon>
        <taxon>Synechococcus</taxon>
    </lineage>
</organism>
<dbReference type="Proteomes" id="UP000240206">
    <property type="component" value="Unassembled WGS sequence"/>
</dbReference>
<comment type="caution">
    <text evidence="1">The sequence shown here is derived from an EMBL/GenBank/DDBJ whole genome shotgun (WGS) entry which is preliminary data.</text>
</comment>
<dbReference type="AlphaFoldDB" id="A0A2P7EED4"/>
<evidence type="ECO:0000313" key="1">
    <source>
        <dbReference type="EMBL" id="PSI01459.1"/>
    </source>
</evidence>
<keyword evidence="2" id="KW-1185">Reference proteome</keyword>
<dbReference type="STRING" id="1910958.BTM30_02100"/>
<reference evidence="2" key="1">
    <citation type="submission" date="2018-03" db="EMBL/GenBank/DDBJ databases">
        <title>Ecological and genomic features of two cosmopolitan and abundant freshwater picocyanobacteria.</title>
        <authorList>
            <person name="Cabello-Yeves P.J."/>
            <person name="Picazo A."/>
            <person name="Camacho A."/>
            <person name="Callieri C."/>
            <person name="Rosselli R."/>
            <person name="Roda-Garcia J."/>
            <person name="Coutinho F.H."/>
            <person name="Rodriguez-Valera F."/>
        </authorList>
    </citation>
    <scope>NUCLEOTIDE SEQUENCE [LARGE SCALE GENOMIC DNA]</scope>
    <source>
        <strain evidence="2">Tous</strain>
    </source>
</reference>
<name>A0A2P7EED4_9SYNE</name>
<accession>A0A2P7EED4</accession>
<dbReference type="RefSeq" id="WP_106500121.1">
    <property type="nucleotide sequence ID" value="NZ_PXVC01000031.1"/>
</dbReference>